<comment type="catalytic activity">
    <reaction evidence="9">
        <text>ssDNA + n NTP = ssDNA/pppN(pN)n-1 hybrid + (n-1) diphosphate.</text>
        <dbReference type="EC" id="2.7.7.101"/>
    </reaction>
</comment>
<dbReference type="GO" id="GO:0000178">
    <property type="term" value="C:exosome (RNase complex)"/>
    <property type="evidence" value="ECO:0007669"/>
    <property type="project" value="InterPro"/>
</dbReference>
<evidence type="ECO:0000313" key="12">
    <source>
        <dbReference type="EMBL" id="AGB03131.1"/>
    </source>
</evidence>
<dbReference type="FunCoup" id="L0HH81">
    <property type="interactions" value="14"/>
</dbReference>
<dbReference type="GO" id="GO:0000428">
    <property type="term" value="C:DNA-directed RNA polymerase complex"/>
    <property type="evidence" value="ECO:0007669"/>
    <property type="project" value="UniProtKB-KW"/>
</dbReference>
<dbReference type="EC" id="2.7.7.101" evidence="9"/>
<evidence type="ECO:0000313" key="13">
    <source>
        <dbReference type="Proteomes" id="UP000010824"/>
    </source>
</evidence>
<name>L0HH81_METFS</name>
<dbReference type="AlphaFoldDB" id="L0HH81"/>
<keyword evidence="2 9" id="KW-0639">Primosome</keyword>
<keyword evidence="3 9" id="KW-0808">Transferase</keyword>
<comment type="function">
    <text evidence="9">RNA polymerase that catalyzes the synthesis of short RNA molecules used as primers for DNA polymerase during DNA replication.</text>
</comment>
<evidence type="ECO:0000256" key="1">
    <source>
        <dbReference type="ARBA" id="ARBA00022478"/>
    </source>
</evidence>
<dbReference type="SMART" id="SM00493">
    <property type="entry name" value="TOPRIM"/>
    <property type="match status" value="1"/>
</dbReference>
<evidence type="ECO:0000256" key="3">
    <source>
        <dbReference type="ARBA" id="ARBA00022679"/>
    </source>
</evidence>
<keyword evidence="7" id="KW-0460">Magnesium</keyword>
<comment type="subunit">
    <text evidence="9">Forms a ternary complex with MCM helicase and DNA.</text>
</comment>
<protein>
    <recommendedName>
        <fullName evidence="9">DNA primase DnaG</fullName>
        <ecNumber evidence="9">2.7.7.101</ecNumber>
    </recommendedName>
</protein>
<feature type="region of interest" description="Disordered" evidence="10">
    <location>
        <begin position="306"/>
        <end position="345"/>
    </location>
</feature>
<dbReference type="HOGENOM" id="CLU_034626_0_0_2"/>
<dbReference type="InterPro" id="IPR020607">
    <property type="entry name" value="Primase_DnaG_arc"/>
</dbReference>
<evidence type="ECO:0000256" key="4">
    <source>
        <dbReference type="ARBA" id="ARBA00022695"/>
    </source>
</evidence>
<dbReference type="KEGG" id="mfo:Metfor_2124"/>
<dbReference type="GO" id="GO:0008143">
    <property type="term" value="F:poly(A) binding"/>
    <property type="evidence" value="ECO:0007669"/>
    <property type="project" value="InterPro"/>
</dbReference>
<keyword evidence="8 9" id="KW-0804">Transcription</keyword>
<dbReference type="InterPro" id="IPR050219">
    <property type="entry name" value="DnaG_primase"/>
</dbReference>
<evidence type="ECO:0000256" key="5">
    <source>
        <dbReference type="ARBA" id="ARBA00022705"/>
    </source>
</evidence>
<evidence type="ECO:0000256" key="2">
    <source>
        <dbReference type="ARBA" id="ARBA00022515"/>
    </source>
</evidence>
<dbReference type="GO" id="GO:0003899">
    <property type="term" value="F:DNA-directed RNA polymerase activity"/>
    <property type="evidence" value="ECO:0007669"/>
    <property type="project" value="UniProtKB-UniRule"/>
</dbReference>
<dbReference type="GO" id="GO:1990077">
    <property type="term" value="C:primosome complex"/>
    <property type="evidence" value="ECO:0007669"/>
    <property type="project" value="UniProtKB-KW"/>
</dbReference>
<comment type="similarity">
    <text evidence="9">Belongs to the archaeal DnaG primase family.</text>
</comment>
<organism evidence="12 13">
    <name type="scientific">Methanoregula formicica (strain DSM 22288 / NBRC 105244 / SMSP)</name>
    <dbReference type="NCBI Taxonomy" id="593750"/>
    <lineage>
        <taxon>Archaea</taxon>
        <taxon>Methanobacteriati</taxon>
        <taxon>Methanobacteriota</taxon>
        <taxon>Stenosarchaea group</taxon>
        <taxon>Methanomicrobia</taxon>
        <taxon>Methanomicrobiales</taxon>
        <taxon>Methanoregulaceae</taxon>
        <taxon>Methanoregula</taxon>
    </lineage>
</organism>
<evidence type="ECO:0000256" key="9">
    <source>
        <dbReference type="HAMAP-Rule" id="MF_00007"/>
    </source>
</evidence>
<dbReference type="EMBL" id="CP003167">
    <property type="protein sequence ID" value="AGB03131.1"/>
    <property type="molecule type" value="Genomic_DNA"/>
</dbReference>
<accession>L0HH81</accession>
<evidence type="ECO:0000256" key="8">
    <source>
        <dbReference type="ARBA" id="ARBA00023163"/>
    </source>
</evidence>
<dbReference type="eggNOG" id="arCOG04281">
    <property type="taxonomic scope" value="Archaea"/>
</dbReference>
<dbReference type="InterPro" id="IPR006171">
    <property type="entry name" value="TOPRIM_dom"/>
</dbReference>
<keyword evidence="5 9" id="KW-0235">DNA replication</keyword>
<evidence type="ECO:0000256" key="7">
    <source>
        <dbReference type="ARBA" id="ARBA00022842"/>
    </source>
</evidence>
<evidence type="ECO:0000256" key="6">
    <source>
        <dbReference type="ARBA" id="ARBA00022723"/>
    </source>
</evidence>
<dbReference type="GO" id="GO:0046872">
    <property type="term" value="F:metal ion binding"/>
    <property type="evidence" value="ECO:0007669"/>
    <property type="project" value="UniProtKB-KW"/>
</dbReference>
<evidence type="ECO:0000256" key="10">
    <source>
        <dbReference type="SAM" id="MobiDB-lite"/>
    </source>
</evidence>
<reference evidence="13" key="1">
    <citation type="submission" date="2011-12" db="EMBL/GenBank/DDBJ databases">
        <title>Complete sequence of Methanoregula formicicum SMSP.</title>
        <authorList>
            <person name="Lucas S."/>
            <person name="Han J."/>
            <person name="Lapidus A."/>
            <person name="Cheng J.-F."/>
            <person name="Goodwin L."/>
            <person name="Pitluck S."/>
            <person name="Peters L."/>
            <person name="Ovchinnikova G."/>
            <person name="Teshima H."/>
            <person name="Detter J.C."/>
            <person name="Han C."/>
            <person name="Tapia R."/>
            <person name="Land M."/>
            <person name="Hauser L."/>
            <person name="Kyrpides N."/>
            <person name="Ivanova N."/>
            <person name="Pagani I."/>
            <person name="Imachi H."/>
            <person name="Tamaki H."/>
            <person name="Sekiguchi Y."/>
            <person name="Kamagata Y."/>
            <person name="Cadillo-Quiroz H."/>
            <person name="Zinder S."/>
            <person name="Liu W.-T."/>
            <person name="Woyke T."/>
        </authorList>
    </citation>
    <scope>NUCLEOTIDE SEQUENCE [LARGE SCALE GENOMIC DNA]</scope>
    <source>
        <strain evidence="13">DSM 22288 / NBRC 105244 / SMSP</strain>
    </source>
</reference>
<dbReference type="Proteomes" id="UP000010824">
    <property type="component" value="Chromosome"/>
</dbReference>
<proteinExistence type="inferred from homology"/>
<keyword evidence="1 9" id="KW-0240">DNA-directed RNA polymerase</keyword>
<dbReference type="PANTHER" id="PTHR30313:SF2">
    <property type="entry name" value="DNA PRIMASE"/>
    <property type="match status" value="1"/>
</dbReference>
<reference evidence="12 13" key="2">
    <citation type="journal article" date="2014" name="Genome Announc.">
        <title>Complete Genome Sequence of Methanoregula formicica SMSPT, a Mesophilic Hydrogenotrophic Methanogen Isolated from a Methanogenic Upflow Anaerobic Sludge Blanket Reactor.</title>
        <authorList>
            <person name="Yamamoto K."/>
            <person name="Tamaki H."/>
            <person name="Cadillo-Quiroz H."/>
            <person name="Imachi H."/>
            <person name="Kyrpides N."/>
            <person name="Woyke T."/>
            <person name="Goodwin L."/>
            <person name="Zinder S.H."/>
            <person name="Kamagata Y."/>
            <person name="Liu W.T."/>
        </authorList>
    </citation>
    <scope>NUCLEOTIDE SEQUENCE [LARGE SCALE GENOMIC DNA]</scope>
    <source>
        <strain evidence="13">DSM 22288 / NBRC 105244 / SMSP</strain>
    </source>
</reference>
<dbReference type="HAMAP" id="MF_00007">
    <property type="entry name" value="DNA_primase_DnaG_arc"/>
    <property type="match status" value="1"/>
</dbReference>
<dbReference type="PROSITE" id="PS50880">
    <property type="entry name" value="TOPRIM"/>
    <property type="match status" value="1"/>
</dbReference>
<dbReference type="STRING" id="593750.Metfor_2124"/>
<gene>
    <name evidence="9" type="primary">dnaG</name>
    <name evidence="12" type="ordered locus">Metfor_2124</name>
</gene>
<keyword evidence="13" id="KW-1185">Reference proteome</keyword>
<dbReference type="GO" id="GO:0005737">
    <property type="term" value="C:cytoplasm"/>
    <property type="evidence" value="ECO:0007669"/>
    <property type="project" value="TreeGrafter"/>
</dbReference>
<dbReference type="PANTHER" id="PTHR30313">
    <property type="entry name" value="DNA PRIMASE"/>
    <property type="match status" value="1"/>
</dbReference>
<keyword evidence="4 9" id="KW-0548">Nucleotidyltransferase</keyword>
<dbReference type="InterPro" id="IPR034154">
    <property type="entry name" value="TOPRIM_DnaG/twinkle"/>
</dbReference>
<dbReference type="GO" id="GO:0006269">
    <property type="term" value="P:DNA replication, synthesis of primer"/>
    <property type="evidence" value="ECO:0007669"/>
    <property type="project" value="UniProtKB-UniRule"/>
</dbReference>
<dbReference type="InParanoid" id="L0HH81"/>
<feature type="domain" description="Toprim" evidence="11">
    <location>
        <begin position="194"/>
        <end position="268"/>
    </location>
</feature>
<sequence>MIYIIYTYDHALHAVHDTWGCVYLYSPDTTKYLIHISLTAEGVVEKPDVVGAIFGQTEGLLGEDLDLRDLQRTGRVGRIDVQIASKKGETSGEILISSSLDRAETAILAASLETIDRVGPCVARVKVDTIEDIRVSKRKKIVERAKEILIERFDDGTIDSDELLDDVRQTLRVEKIGSIGEERVPAGPNVLESDAIIIVEGRADVLNLLRYGIKNAVAVEGTNIPGSVVDLCAKKTTTAFFDGDRGGELILRELMQVADIDFVAFSPKGKSVEDMTRKEVIKTLRNKVPVEYVRDQYFESSAELPPELRIGRPVPDTDEGAEKKRGSAATKRPRDASSGSLSLREHIEDVKGQNTARFLSDDLSVVRETRSDEVEKVIETLDASATGLVLDRPVDQKLLDRLVWKGLSWVAARDFRGIIKRPISIRLLKMGA</sequence>
<dbReference type="Pfam" id="PF13662">
    <property type="entry name" value="Toprim_4"/>
    <property type="match status" value="1"/>
</dbReference>
<evidence type="ECO:0000259" key="11">
    <source>
        <dbReference type="PROSITE" id="PS50880"/>
    </source>
</evidence>
<keyword evidence="6" id="KW-0479">Metal-binding</keyword>
<dbReference type="CDD" id="cd01029">
    <property type="entry name" value="TOPRIM_primases"/>
    <property type="match status" value="1"/>
</dbReference>
<dbReference type="SUPFAM" id="SSF56731">
    <property type="entry name" value="DNA primase core"/>
    <property type="match status" value="1"/>
</dbReference>
<dbReference type="NCBIfam" id="NF003108">
    <property type="entry name" value="PRK04031.1-1"/>
    <property type="match status" value="1"/>
</dbReference>
<dbReference type="Gene3D" id="3.40.1360.10">
    <property type="match status" value="1"/>
</dbReference>